<evidence type="ECO:0000313" key="2">
    <source>
        <dbReference type="Proteomes" id="UP000316993"/>
    </source>
</evidence>
<sequence length="45" mass="5338">MFINRVATKFFNEINDLAPNCKVTRRENMFKNKHLEQAMQVIPEA</sequence>
<evidence type="ECO:0000313" key="1">
    <source>
        <dbReference type="EMBL" id="TQN08223.1"/>
    </source>
</evidence>
<protein>
    <submittedName>
        <fullName evidence="1">Uncharacterized protein</fullName>
    </submittedName>
</protein>
<dbReference type="EMBL" id="VFPV01000001">
    <property type="protein sequence ID" value="TQN08223.1"/>
    <property type="molecule type" value="Genomic_DNA"/>
</dbReference>
<gene>
    <name evidence="1" type="ORF">BDD18_1382</name>
</gene>
<proteinExistence type="predicted"/>
<name>A0A543LLD6_9BURK</name>
<accession>A0A543LLD6</accession>
<organism evidence="1 2">
    <name type="scientific">Acidovorax temperans</name>
    <dbReference type="NCBI Taxonomy" id="80878"/>
    <lineage>
        <taxon>Bacteria</taxon>
        <taxon>Pseudomonadati</taxon>
        <taxon>Pseudomonadota</taxon>
        <taxon>Betaproteobacteria</taxon>
        <taxon>Burkholderiales</taxon>
        <taxon>Comamonadaceae</taxon>
        <taxon>Acidovorax</taxon>
    </lineage>
</organism>
<comment type="caution">
    <text evidence="1">The sequence shown here is derived from an EMBL/GenBank/DDBJ whole genome shotgun (WGS) entry which is preliminary data.</text>
</comment>
<dbReference type="AlphaFoldDB" id="A0A543LLD6"/>
<reference evidence="1 2" key="1">
    <citation type="submission" date="2019-06" db="EMBL/GenBank/DDBJ databases">
        <title>Genomic Encyclopedia of Archaeal and Bacterial Type Strains, Phase II (KMG-II): from individual species to whole genera.</title>
        <authorList>
            <person name="Goeker M."/>
        </authorList>
    </citation>
    <scope>NUCLEOTIDE SEQUENCE [LARGE SCALE GENOMIC DNA]</scope>
    <source>
        <strain evidence="1 2">DSM 7270</strain>
    </source>
</reference>
<dbReference type="Proteomes" id="UP000316993">
    <property type="component" value="Unassembled WGS sequence"/>
</dbReference>